<feature type="compositionally biased region" description="Pro residues" evidence="1">
    <location>
        <begin position="268"/>
        <end position="279"/>
    </location>
</feature>
<comment type="caution">
    <text evidence="2">The sequence shown here is derived from an EMBL/GenBank/DDBJ whole genome shotgun (WGS) entry which is preliminary data.</text>
</comment>
<reference evidence="2 3" key="1">
    <citation type="journal article" date="2020" name="Genomics">
        <title>Complete, high-quality genomes from long-read metagenomic sequencing of two wolf lichen thalli reveals enigmatic genome architecture.</title>
        <authorList>
            <person name="McKenzie S.K."/>
            <person name="Walston R.F."/>
            <person name="Allen J.L."/>
        </authorList>
    </citation>
    <scope>NUCLEOTIDE SEQUENCE [LARGE SCALE GENOMIC DNA]</scope>
    <source>
        <strain evidence="2">WasteWater1</strain>
    </source>
</reference>
<protein>
    <recommendedName>
        <fullName evidence="4">Fungal N-terminal domain-containing protein</fullName>
    </recommendedName>
</protein>
<feature type="compositionally biased region" description="Basic and acidic residues" evidence="1">
    <location>
        <begin position="231"/>
        <end position="240"/>
    </location>
</feature>
<evidence type="ECO:0000313" key="3">
    <source>
        <dbReference type="Proteomes" id="UP000593566"/>
    </source>
</evidence>
<dbReference type="EMBL" id="JACCJB010000025">
    <property type="protein sequence ID" value="KAF6217688.1"/>
    <property type="molecule type" value="Genomic_DNA"/>
</dbReference>
<feature type="compositionally biased region" description="Basic and acidic residues" evidence="1">
    <location>
        <begin position="292"/>
        <end position="301"/>
    </location>
</feature>
<dbReference type="GO" id="GO:0006355">
    <property type="term" value="P:regulation of DNA-templated transcription"/>
    <property type="evidence" value="ECO:0007669"/>
    <property type="project" value="InterPro"/>
</dbReference>
<feature type="compositionally biased region" description="Low complexity" evidence="1">
    <location>
        <begin position="245"/>
        <end position="267"/>
    </location>
</feature>
<keyword evidence="3" id="KW-1185">Reference proteome</keyword>
<feature type="compositionally biased region" description="Basic and acidic residues" evidence="1">
    <location>
        <begin position="338"/>
        <end position="359"/>
    </location>
</feature>
<evidence type="ECO:0000313" key="2">
    <source>
        <dbReference type="EMBL" id="KAF6217688.1"/>
    </source>
</evidence>
<name>A0A8H6C6H8_9LECA</name>
<dbReference type="PANTHER" id="PTHR36167:SF3">
    <property type="entry name" value="C2H2 FINGER DOMAIN TRANSCRIPTION FACTOR (EUROFUNG)-RELATED"/>
    <property type="match status" value="1"/>
</dbReference>
<organism evidence="2 3">
    <name type="scientific">Letharia lupina</name>
    <dbReference type="NCBI Taxonomy" id="560253"/>
    <lineage>
        <taxon>Eukaryota</taxon>
        <taxon>Fungi</taxon>
        <taxon>Dikarya</taxon>
        <taxon>Ascomycota</taxon>
        <taxon>Pezizomycotina</taxon>
        <taxon>Lecanoromycetes</taxon>
        <taxon>OSLEUM clade</taxon>
        <taxon>Lecanoromycetidae</taxon>
        <taxon>Lecanorales</taxon>
        <taxon>Lecanorineae</taxon>
        <taxon>Parmeliaceae</taxon>
        <taxon>Letharia</taxon>
    </lineage>
</organism>
<evidence type="ECO:0008006" key="4">
    <source>
        <dbReference type="Google" id="ProtNLM"/>
    </source>
</evidence>
<feature type="compositionally biased region" description="Polar residues" evidence="1">
    <location>
        <begin position="318"/>
        <end position="331"/>
    </location>
</feature>
<sequence>MDPLSVAASIIAVAGALYTVSHKLRCCARTLAHAGREVNAVAKEMSMFSTLLRSLWATIQRLIPLVSEVLDVLKICKDLVRQADENVREFEKFLEDIGPLRDPGNANLIAKAVARLRWLFQRTDLLLLRSKLESSKSTITLYITMIHLRIEIEQLAAAKIQKKDKAHISELRHQVKLLKSQLRNERSTVKGAIIASSNIAYHIQGREQSSVNARVATKACILATEQLEEHARQSYQERDGQPVTRPGSSTNSSASSSGSSPRLGVPRSPSPPTSPPPPRAQTSHTQPLLSKPDADRREVRIATDITTSGKWDFGEPGTPSNTGVNPPSQGNDPVDFNDSIKDQNARNWSKRTEHGSRVRDETMNVVWAEQHRGEY</sequence>
<dbReference type="Proteomes" id="UP000593566">
    <property type="component" value="Unassembled WGS sequence"/>
</dbReference>
<dbReference type="PANTHER" id="PTHR36167">
    <property type="entry name" value="C2H2 FINGER DOMAIN TRANSCRIPTION FACTOR (EUROFUNG)-RELATED"/>
    <property type="match status" value="1"/>
</dbReference>
<dbReference type="GeneID" id="59334916"/>
<feature type="region of interest" description="Disordered" evidence="1">
    <location>
        <begin position="231"/>
        <end position="359"/>
    </location>
</feature>
<dbReference type="RefSeq" id="XP_037147123.1">
    <property type="nucleotide sequence ID" value="XM_037297413.1"/>
</dbReference>
<proteinExistence type="predicted"/>
<gene>
    <name evidence="2" type="ORF">HO133_006515</name>
</gene>
<dbReference type="AlphaFoldDB" id="A0A8H6C6H8"/>
<dbReference type="InterPro" id="IPR039327">
    <property type="entry name" value="CON7-like"/>
</dbReference>
<evidence type="ECO:0000256" key="1">
    <source>
        <dbReference type="SAM" id="MobiDB-lite"/>
    </source>
</evidence>
<accession>A0A8H6C6H8</accession>